<keyword evidence="1" id="KW-0732">Signal</keyword>
<sequence length="78" mass="7605">MRKALVLIAAMAATATVSVQPAMAKGCIRGAMAGGVAGHFVGKGHALAGAAAGCIVAHHHYAKKAREAKAAAHAGHPG</sequence>
<organism evidence="2 3">
    <name type="scientific">Novosphingobium capsulatum</name>
    <dbReference type="NCBI Taxonomy" id="13688"/>
    <lineage>
        <taxon>Bacteria</taxon>
        <taxon>Pseudomonadati</taxon>
        <taxon>Pseudomonadota</taxon>
        <taxon>Alphaproteobacteria</taxon>
        <taxon>Sphingomonadales</taxon>
        <taxon>Sphingomonadaceae</taxon>
        <taxon>Novosphingobium</taxon>
    </lineage>
</organism>
<accession>A0ABU1MR07</accession>
<dbReference type="EMBL" id="JAVDRD010000011">
    <property type="protein sequence ID" value="MDR6512712.1"/>
    <property type="molecule type" value="Genomic_DNA"/>
</dbReference>
<feature type="signal peptide" evidence="1">
    <location>
        <begin position="1"/>
        <end position="24"/>
    </location>
</feature>
<reference evidence="2 3" key="1">
    <citation type="submission" date="2023-07" db="EMBL/GenBank/DDBJ databases">
        <title>Sorghum-associated microbial communities from plants grown in Nebraska, USA.</title>
        <authorList>
            <person name="Schachtman D."/>
        </authorList>
    </citation>
    <scope>NUCLEOTIDE SEQUENCE [LARGE SCALE GENOMIC DNA]</scope>
    <source>
        <strain evidence="2 3">DS1027</strain>
    </source>
</reference>
<protein>
    <submittedName>
        <fullName evidence="2">Membrane protein YdjX (TVP38/TMEM64 family)</fullName>
    </submittedName>
</protein>
<comment type="caution">
    <text evidence="2">The sequence shown here is derived from an EMBL/GenBank/DDBJ whole genome shotgun (WGS) entry which is preliminary data.</text>
</comment>
<evidence type="ECO:0000256" key="1">
    <source>
        <dbReference type="SAM" id="SignalP"/>
    </source>
</evidence>
<feature type="chain" id="PRO_5047257947" evidence="1">
    <location>
        <begin position="25"/>
        <end position="78"/>
    </location>
</feature>
<gene>
    <name evidence="2" type="ORF">J2792_003597</name>
</gene>
<dbReference type="Proteomes" id="UP001184150">
    <property type="component" value="Unassembled WGS sequence"/>
</dbReference>
<dbReference type="RefSeq" id="WP_028657447.1">
    <property type="nucleotide sequence ID" value="NZ_CP140000.1"/>
</dbReference>
<evidence type="ECO:0000313" key="3">
    <source>
        <dbReference type="Proteomes" id="UP001184150"/>
    </source>
</evidence>
<keyword evidence="3" id="KW-1185">Reference proteome</keyword>
<name>A0ABU1MR07_9SPHN</name>
<evidence type="ECO:0000313" key="2">
    <source>
        <dbReference type="EMBL" id="MDR6512712.1"/>
    </source>
</evidence>
<proteinExistence type="predicted"/>